<evidence type="ECO:0000256" key="13">
    <source>
        <dbReference type="ARBA" id="ARBA00034296"/>
    </source>
</evidence>
<dbReference type="Gene3D" id="3.30.1330.20">
    <property type="entry name" value="Tubulin/FtsZ, C-terminal domain"/>
    <property type="match status" value="1"/>
</dbReference>
<dbReference type="Gene3D" id="2.130.10.10">
    <property type="entry name" value="YVTN repeat-like/Quinoprotein amine dehydrogenase"/>
    <property type="match status" value="2"/>
</dbReference>
<dbReference type="Pfam" id="PF23654">
    <property type="entry name" value="ARM_LIN_2nd"/>
    <property type="match status" value="1"/>
</dbReference>
<dbReference type="Pfam" id="PF00400">
    <property type="entry name" value="WD40"/>
    <property type="match status" value="1"/>
</dbReference>
<dbReference type="GO" id="GO:0005525">
    <property type="term" value="F:GTP binding"/>
    <property type="evidence" value="ECO:0007669"/>
    <property type="project" value="UniProtKB-KW"/>
</dbReference>
<dbReference type="InterPro" id="IPR010358">
    <property type="entry name" value="BRE"/>
</dbReference>
<dbReference type="PRINTS" id="PR01163">
    <property type="entry name" value="BETATUBULIN"/>
</dbReference>
<dbReference type="GO" id="GO:0007017">
    <property type="term" value="P:microtubule-based process"/>
    <property type="evidence" value="ECO:0007669"/>
    <property type="project" value="InterPro"/>
</dbReference>
<name>A0A498HVX4_MALDO</name>
<dbReference type="GO" id="GO:0070552">
    <property type="term" value="C:BRISC complex"/>
    <property type="evidence" value="ECO:0007669"/>
    <property type="project" value="InterPro"/>
</dbReference>
<comment type="pathway">
    <text evidence="4">Protein modification; protein ubiquitination.</text>
</comment>
<comment type="catalytic activity">
    <reaction evidence="1">
        <text>S-ubiquitinyl-[E2 ubiquitin-conjugating enzyme]-L-cysteine + [acceptor protein]-L-lysine = [E2 ubiquitin-conjugating enzyme]-L-cysteine + N(6)-ubiquitinyl-[acceptor protein]-L-lysine.</text>
        <dbReference type="EC" id="2.3.2.27"/>
    </reaction>
</comment>
<dbReference type="Gene3D" id="3.40.50.1440">
    <property type="entry name" value="Tubulin/FtsZ, GTPase domain"/>
    <property type="match status" value="1"/>
</dbReference>
<dbReference type="Pfam" id="PF06113">
    <property type="entry name" value="BRE"/>
    <property type="match status" value="1"/>
</dbReference>
<feature type="compositionally biased region" description="Polar residues" evidence="15">
    <location>
        <begin position="377"/>
        <end position="387"/>
    </location>
</feature>
<evidence type="ECO:0000259" key="16">
    <source>
        <dbReference type="PROSITE" id="PS51698"/>
    </source>
</evidence>
<feature type="compositionally biased region" description="Polar residues" evidence="15">
    <location>
        <begin position="600"/>
        <end position="609"/>
    </location>
</feature>
<evidence type="ECO:0000256" key="3">
    <source>
        <dbReference type="ARBA" id="ARBA00004245"/>
    </source>
</evidence>
<keyword evidence="7" id="KW-0963">Cytoplasm</keyword>
<dbReference type="InterPro" id="IPR052858">
    <property type="entry name" value="E3_ubiquitin-ligase_LIN"/>
</dbReference>
<keyword evidence="8" id="KW-0808">Transferase</keyword>
<proteinExistence type="inferred from homology"/>
<feature type="region of interest" description="Disordered" evidence="15">
    <location>
        <begin position="377"/>
        <end position="403"/>
    </location>
</feature>
<keyword evidence="11" id="KW-0342">GTP-binding</keyword>
<dbReference type="InterPro" id="IPR013083">
    <property type="entry name" value="Znf_RING/FYVE/PHD"/>
</dbReference>
<feature type="compositionally biased region" description="Acidic residues" evidence="15">
    <location>
        <begin position="2236"/>
        <end position="2254"/>
    </location>
</feature>
<dbReference type="InterPro" id="IPR023123">
    <property type="entry name" value="Tubulin_C"/>
</dbReference>
<evidence type="ECO:0000256" key="14">
    <source>
        <dbReference type="PROSITE-ProRule" id="PRU00221"/>
    </source>
</evidence>
<accession>A0A498HVX4</accession>
<dbReference type="SUPFAM" id="SSF52490">
    <property type="entry name" value="Tubulin nucleotide-binding domain-like"/>
    <property type="match status" value="1"/>
</dbReference>
<dbReference type="PANTHER" id="PTHR47446">
    <property type="entry name" value="RING-TYPE E3 UBIQUITIN TRANSFERASE"/>
    <property type="match status" value="1"/>
</dbReference>
<dbReference type="InterPro" id="IPR001680">
    <property type="entry name" value="WD40_rpt"/>
</dbReference>
<dbReference type="PRINTS" id="PR01161">
    <property type="entry name" value="TUBULIN"/>
</dbReference>
<evidence type="ECO:0000256" key="8">
    <source>
        <dbReference type="ARBA" id="ARBA00022679"/>
    </source>
</evidence>
<dbReference type="SUPFAM" id="SSF50978">
    <property type="entry name" value="WD40 repeat-like"/>
    <property type="match status" value="1"/>
</dbReference>
<dbReference type="FunFam" id="3.30.1330.20:FF:000002">
    <property type="entry name" value="Tubulin beta chain"/>
    <property type="match status" value="1"/>
</dbReference>
<dbReference type="InterPro" id="IPR008280">
    <property type="entry name" value="Tub_FtsZ_C"/>
</dbReference>
<evidence type="ECO:0000256" key="9">
    <source>
        <dbReference type="ARBA" id="ARBA00022701"/>
    </source>
</evidence>
<dbReference type="Gene3D" id="1.10.287.600">
    <property type="entry name" value="Helix hairpin bin"/>
    <property type="match status" value="1"/>
</dbReference>
<dbReference type="InterPro" id="IPR002453">
    <property type="entry name" value="Beta_tubulin"/>
</dbReference>
<dbReference type="GO" id="GO:0005874">
    <property type="term" value="C:microtubule"/>
    <property type="evidence" value="ECO:0007669"/>
    <property type="project" value="UniProtKB-KW"/>
</dbReference>
<dbReference type="InterPro" id="IPR018316">
    <property type="entry name" value="Tubulin/FtsZ_2-layer-sand-dom"/>
</dbReference>
<feature type="region of interest" description="Disordered" evidence="15">
    <location>
        <begin position="449"/>
        <end position="503"/>
    </location>
</feature>
<feature type="repeat" description="WD" evidence="14">
    <location>
        <begin position="1239"/>
        <end position="1273"/>
    </location>
</feature>
<dbReference type="Pfam" id="PF00091">
    <property type="entry name" value="Tubulin"/>
    <property type="match status" value="1"/>
</dbReference>
<dbReference type="PROSITE" id="PS00227">
    <property type="entry name" value="TUBULIN"/>
    <property type="match status" value="1"/>
</dbReference>
<feature type="region of interest" description="Disordered" evidence="15">
    <location>
        <begin position="2234"/>
        <end position="2254"/>
    </location>
</feature>
<comment type="cofactor">
    <cofactor evidence="2">
        <name>Mg(2+)</name>
        <dbReference type="ChEBI" id="CHEBI:18420"/>
    </cofactor>
</comment>
<dbReference type="CDD" id="cd02187">
    <property type="entry name" value="beta_tubulin"/>
    <property type="match status" value="1"/>
</dbReference>
<sequence length="2254" mass="252165">MARNYGFAMGQQDIVRILTTTVDGFIRDQLINKDQRAQHREQCAERLAAQDGSCDRDTEVRYSDQAVLANLDWGIESLEEAIGTSNMETKLARLDHAEKMLQVCAMLNCDQRTAGVPNYYLSAWAHLNLAYLSKLRNNIQLAVLHVIEMFIVDPFFSRIDFAPELWKNLFLPHMSSIIGWYSEQRHRLVMEVIPDSADLSFTADLDHLFNESVVCSMRPDQGEKLQKLEQLYGESLDENTRLYAKYFKDCMNTDSTTPSKKVVPMLPIAEAPMTPLHEVSHSIPDFVKFGPILPKSAGFSPVLKSKDSTRETSRMNLTSASLLKLESARWDPQEGIPEENEDESDYEANDAIVALDEKESVENVQPSVRKSRIHTPSIFSPFQSPRTSPKILSPKPDSVQSKNEATSVLRLFSTRMTDSAITTSLPASPVISNEFSISSADSDCEVITPKSCRKTSSRTESDISDHVNGQKSKDSPRNENDEGSHSCSSIPYSDRLTHKSRPPKDFVCPITGQIFGDPVTLETGQTYERKAIQEWLKRGNTTCPITRQPIATSTLPKTNYVLKRLITSWKEEHPELAQESPYSESPKISFDPSSGKETHSATATSQRTPSFLGHSNADDYTNIIQRNKRFMRVTVATSPTSVISQAAVETIISSLKPHVSCLCTSENLQECEAAVLSIARLWKDSKADPAVHSYLSELTTVNGFIEILSASLSREVLRSSIYILSELIFSEESVGETLTSVDSDLDCLATLLKNGLAEAAVLIYQLRPAFAQLSVHDLIPSLVQIILSKTEELDDLQLVMEPKDAALAIIEQILMGGDENSRSINALSVISANGIPGLVRFLDKAEGTRSIVSILLCCMQAEKSCRNLIANRIDLSPVLELFHAGNDCVRGICVEFLSELVQLNRRTLSNQILHMIKDEGAFSTMHTFLVYLQMAPMEQQPTIASLLLQLDLLVEPWKMSIYREDAIEALIEAMRRKDFPNSQMMALDTLLSLTGRVTSSGDSNTEAWLLKTAGFDQPYNGLMKAERLRKHDNDFMETMDEEEKAVTSWQKRVAFVLCNHEKGSIFKALEECLKSNSLEMAKSCLVIATWLTHMLSVLPDTGVKSGACKALLDEFMNVLQSSNNMEEKILATLALKSFVNDPAALEALRVYAKPIYKTLRKLKKYAFVANDIMKALMNLSSIDIAELWSCSEVLELESSTNGEVLSLLHLKSRILSSHSDGTIKVWEAGKKVPRLIQEVREHAKAVTCLYISPTGDKLYSGSLDKTIRIWAIKAEEIHCLQVHDVKDAVYELVANGKMACFVSQGTGVKVYEWSGVQKHINFNKCVKSLAIAGTSLYCGCSGYSIQEVDLGKYTSSTFYSGTRKLLGKQVIYSLHIHDGILYAGGSSVDASAGKMFSLPNKAVVGSFTTGLDIQRITINNDLIFTASKCGTIEVWLKERFTRIASFRMVNGGHAKITSLAADMDGGMLYAGSSDGRIQAQVSAGRCRFRSLLLPDSVEVTNFTSTRSISQSLRSATTMSSESVPPLVATQLNYLLTHFPLVVKIENKWSGSKYYPGFLDRFTLVISYCLDVIKWDVIFDSESPFSAPDVIFGPDDERFQQFLVSPDEGEGDSKFHMKCLSDWNSRDPTQLMLLIQELRDQYMSYQKKRVAEVDDDRLKFEISTIVAREGIEMQMSSGVDKPEEVKFAVPLLDMNINKMVPAYPWRHQQKIYLQVIYPVEKKYVSTPSAPRLKLVSTSELKTLFSIDEVKLRPWLNGMCMAEYLPHLEESLEKQVLEAVSLVDVRRRFIEALALQFGRPVEADSVLCRKATFLTASGVFTFLHFNLQGVPIKSLPLTEFPWSPRWEGGQCGNQIGSKFWEVICDEHGVDPTGRYRGDAGSDLQLERINVYYNEASGGRYVPRAVLMDLEPGTMDSIRSGPFGQIFRPDNFVFGQSGAGNNWAKGHYTEGAELIDSVLDVVRKEAENCDCLQGFQVCHSLGGGTGSGMGTLLISKIREEYPDRMLLTFSVFPSPKVSDTVVEPYNATLSVHQLVENADECMDPKAQHPKLFPGQLNSDLRKLAVNLIPFPRLHFFMVGFAPLTSRGSQQYISLTVPELTQQMWDAKNMMCAADPRHGRYLTASAMFRGKMSTKEVDEQMINVQNKNSSYFVEWIPHNVKSSVCDIPPRGLKMASTFVGNSTSIQEMFRRVSEQFTAMFRRKAFLHWYTGEGMDEMEFTEAESNMNDLVAEYQQYQDATVEDEGEYEEEGAEENYEE</sequence>
<feature type="domain" description="U-box" evidence="16">
    <location>
        <begin position="501"/>
        <end position="576"/>
    </location>
</feature>
<evidence type="ECO:0000313" key="17">
    <source>
        <dbReference type="EMBL" id="RXH73321.1"/>
    </source>
</evidence>
<dbReference type="SMART" id="SM00864">
    <property type="entry name" value="Tubulin"/>
    <property type="match status" value="1"/>
</dbReference>
<protein>
    <recommendedName>
        <fullName evidence="6">RING-type E3 ubiquitin transferase</fullName>
        <ecNumber evidence="6">2.3.2.27</ecNumber>
    </recommendedName>
</protein>
<dbReference type="EMBL" id="RDQH01000341">
    <property type="protein sequence ID" value="RXH73321.1"/>
    <property type="molecule type" value="Genomic_DNA"/>
</dbReference>
<dbReference type="GO" id="GO:0061630">
    <property type="term" value="F:ubiquitin protein ligase activity"/>
    <property type="evidence" value="ECO:0007669"/>
    <property type="project" value="UniProtKB-EC"/>
</dbReference>
<dbReference type="SUPFAM" id="SSF48371">
    <property type="entry name" value="ARM repeat"/>
    <property type="match status" value="1"/>
</dbReference>
<comment type="function">
    <text evidence="13">Tubulin is the major constituent of microtubules, a cylinder consisting of laterally associated linear protofilaments composed of alpha- and beta-tubulin heterodimers. Microtubules grow by the addition of GTP-tubulin dimers to the microtubule end, where a stabilizing cap forms. Below the cap, tubulin dimers are in GDP-bound state, owing to GTPase activity of alpha-tubulin.</text>
</comment>
<evidence type="ECO:0000256" key="2">
    <source>
        <dbReference type="ARBA" id="ARBA00001946"/>
    </source>
</evidence>
<evidence type="ECO:0000256" key="6">
    <source>
        <dbReference type="ARBA" id="ARBA00012483"/>
    </source>
</evidence>
<dbReference type="PROSITE" id="PS50082">
    <property type="entry name" value="WD_REPEATS_2"/>
    <property type="match status" value="1"/>
</dbReference>
<dbReference type="Pfam" id="PF23568">
    <property type="entry name" value="ARM_LIN"/>
    <property type="match status" value="1"/>
</dbReference>
<dbReference type="PANTHER" id="PTHR47446:SF3">
    <property type="entry name" value="RING-TYPE E3 UBIQUITIN TRANSFERASE"/>
    <property type="match status" value="1"/>
</dbReference>
<dbReference type="UniPathway" id="UPA00143"/>
<evidence type="ECO:0000256" key="5">
    <source>
        <dbReference type="ARBA" id="ARBA00009636"/>
    </source>
</evidence>
<dbReference type="FunFam" id="1.10.287.600:FF:000002">
    <property type="entry name" value="Tubulin beta chain"/>
    <property type="match status" value="1"/>
</dbReference>
<dbReference type="CDD" id="cd16664">
    <property type="entry name" value="RING-Ubox_PUB"/>
    <property type="match status" value="1"/>
</dbReference>
<evidence type="ECO:0000256" key="15">
    <source>
        <dbReference type="SAM" id="MobiDB-lite"/>
    </source>
</evidence>
<keyword evidence="10" id="KW-0547">Nucleotide-binding</keyword>
<dbReference type="EC" id="2.3.2.27" evidence="6"/>
<dbReference type="InterPro" id="IPR045210">
    <property type="entry name" value="RING-Ubox_PUB"/>
</dbReference>
<evidence type="ECO:0000256" key="7">
    <source>
        <dbReference type="ARBA" id="ARBA00022490"/>
    </source>
</evidence>
<dbReference type="SMART" id="SM00865">
    <property type="entry name" value="Tubulin_C"/>
    <property type="match status" value="1"/>
</dbReference>
<dbReference type="InterPro" id="IPR055566">
    <property type="entry name" value="ARM_LIN"/>
</dbReference>
<dbReference type="SMART" id="SM00320">
    <property type="entry name" value="WD40"/>
    <property type="match status" value="4"/>
</dbReference>
<dbReference type="Pfam" id="PF04564">
    <property type="entry name" value="U-box"/>
    <property type="match status" value="1"/>
</dbReference>
<dbReference type="InterPro" id="IPR056512">
    <property type="entry name" value="LIN_N"/>
</dbReference>
<comment type="similarity">
    <text evidence="5">Belongs to the tubulin family.</text>
</comment>
<dbReference type="InterPro" id="IPR036322">
    <property type="entry name" value="WD40_repeat_dom_sf"/>
</dbReference>
<comment type="caution">
    <text evidence="17">The sequence shown here is derived from an EMBL/GenBank/DDBJ whole genome shotgun (WGS) entry which is preliminary data.</text>
</comment>
<dbReference type="InterPro" id="IPR003008">
    <property type="entry name" value="Tubulin_FtsZ_GTPase"/>
</dbReference>
<gene>
    <name evidence="17" type="ORF">DVH24_013005</name>
</gene>
<evidence type="ECO:0000256" key="11">
    <source>
        <dbReference type="ARBA" id="ARBA00023134"/>
    </source>
</evidence>
<dbReference type="InterPro" id="IPR037103">
    <property type="entry name" value="Tubulin/FtsZ-like_C"/>
</dbReference>
<dbReference type="PROSITE" id="PS51698">
    <property type="entry name" value="U_BOX"/>
    <property type="match status" value="1"/>
</dbReference>
<dbReference type="Gene3D" id="3.30.40.10">
    <property type="entry name" value="Zinc/RING finger domain, C3HC4 (zinc finger)"/>
    <property type="match status" value="1"/>
</dbReference>
<feature type="region of interest" description="Disordered" evidence="15">
    <location>
        <begin position="576"/>
        <end position="614"/>
    </location>
</feature>
<dbReference type="InterPro" id="IPR016024">
    <property type="entry name" value="ARM-type_fold"/>
</dbReference>
<reference evidence="17 18" key="1">
    <citation type="submission" date="2018-10" db="EMBL/GenBank/DDBJ databases">
        <title>A high-quality apple genome assembly.</title>
        <authorList>
            <person name="Hu J."/>
        </authorList>
    </citation>
    <scope>NUCLEOTIDE SEQUENCE [LARGE SCALE GENOMIC DNA]</scope>
    <source>
        <strain evidence="18">cv. HFTH1</strain>
        <tissue evidence="17">Young leaf</tissue>
    </source>
</reference>
<organism evidence="17 18">
    <name type="scientific">Malus domestica</name>
    <name type="common">Apple</name>
    <name type="synonym">Pyrus malus</name>
    <dbReference type="NCBI Taxonomy" id="3750"/>
    <lineage>
        <taxon>Eukaryota</taxon>
        <taxon>Viridiplantae</taxon>
        <taxon>Streptophyta</taxon>
        <taxon>Embryophyta</taxon>
        <taxon>Tracheophyta</taxon>
        <taxon>Spermatophyta</taxon>
        <taxon>Magnoliopsida</taxon>
        <taxon>eudicotyledons</taxon>
        <taxon>Gunneridae</taxon>
        <taxon>Pentapetalae</taxon>
        <taxon>rosids</taxon>
        <taxon>fabids</taxon>
        <taxon>Rosales</taxon>
        <taxon>Rosaceae</taxon>
        <taxon>Amygdaloideae</taxon>
        <taxon>Maleae</taxon>
        <taxon>Malus</taxon>
    </lineage>
</organism>
<dbReference type="InterPro" id="IPR000217">
    <property type="entry name" value="Tubulin"/>
</dbReference>
<dbReference type="InterPro" id="IPR036525">
    <property type="entry name" value="Tubulin/FtsZ_GTPase_sf"/>
</dbReference>
<dbReference type="GO" id="GO:0016567">
    <property type="term" value="P:protein ubiquitination"/>
    <property type="evidence" value="ECO:0007669"/>
    <property type="project" value="UniProtKB-UniPathway"/>
</dbReference>
<dbReference type="Pfam" id="PF23628">
    <property type="entry name" value="ARM_LIN_C"/>
    <property type="match status" value="1"/>
</dbReference>
<dbReference type="Pfam" id="PF03953">
    <property type="entry name" value="Tubulin_C"/>
    <property type="match status" value="1"/>
</dbReference>
<dbReference type="FunFam" id="3.40.50.1440:FF:000028">
    <property type="entry name" value="Tubulin beta chain"/>
    <property type="match status" value="1"/>
</dbReference>
<dbReference type="InterPro" id="IPR017975">
    <property type="entry name" value="Tubulin_CS"/>
</dbReference>
<feature type="compositionally biased region" description="Basic and acidic residues" evidence="15">
    <location>
        <begin position="471"/>
        <end position="484"/>
    </location>
</feature>
<evidence type="ECO:0000256" key="4">
    <source>
        <dbReference type="ARBA" id="ARBA00004906"/>
    </source>
</evidence>
<dbReference type="STRING" id="3750.A0A498HVX4"/>
<dbReference type="Proteomes" id="UP000290289">
    <property type="component" value="Chromosome 15"/>
</dbReference>
<dbReference type="Gene3D" id="1.25.10.10">
    <property type="entry name" value="Leucine-rich Repeat Variant"/>
    <property type="match status" value="1"/>
</dbReference>
<keyword evidence="18" id="KW-1185">Reference proteome</keyword>
<evidence type="ECO:0000256" key="10">
    <source>
        <dbReference type="ARBA" id="ARBA00022741"/>
    </source>
</evidence>
<dbReference type="InterPro" id="IPR056514">
    <property type="entry name" value="ARM_LIN_2nd"/>
</dbReference>
<dbReference type="GO" id="GO:0003924">
    <property type="term" value="F:GTPase activity"/>
    <property type="evidence" value="ECO:0007669"/>
    <property type="project" value="InterPro"/>
</dbReference>
<dbReference type="GO" id="GO:0005200">
    <property type="term" value="F:structural constituent of cytoskeleton"/>
    <property type="evidence" value="ECO:0007669"/>
    <property type="project" value="InterPro"/>
</dbReference>
<keyword evidence="14" id="KW-0853">WD repeat</keyword>
<dbReference type="SUPFAM" id="SSF55307">
    <property type="entry name" value="Tubulin C-terminal domain-like"/>
    <property type="match status" value="1"/>
</dbReference>
<keyword evidence="9" id="KW-0493">Microtubule</keyword>
<evidence type="ECO:0000256" key="1">
    <source>
        <dbReference type="ARBA" id="ARBA00000900"/>
    </source>
</evidence>
<dbReference type="PROSITE" id="PS50294">
    <property type="entry name" value="WD_REPEATS_REGION"/>
    <property type="match status" value="1"/>
</dbReference>
<dbReference type="SMART" id="SM00504">
    <property type="entry name" value="Ubox"/>
    <property type="match status" value="1"/>
</dbReference>
<comment type="subcellular location">
    <subcellularLocation>
        <location evidence="3">Cytoplasm</location>
        <location evidence="3">Cytoskeleton</location>
    </subcellularLocation>
</comment>
<keyword evidence="12" id="KW-0206">Cytoskeleton</keyword>
<dbReference type="InterPro" id="IPR003613">
    <property type="entry name" value="Ubox_domain"/>
</dbReference>
<evidence type="ECO:0000313" key="18">
    <source>
        <dbReference type="Proteomes" id="UP000290289"/>
    </source>
</evidence>
<dbReference type="InterPro" id="IPR011989">
    <property type="entry name" value="ARM-like"/>
</dbReference>
<dbReference type="InterPro" id="IPR015943">
    <property type="entry name" value="WD40/YVTN_repeat-like_dom_sf"/>
</dbReference>
<dbReference type="SUPFAM" id="SSF57850">
    <property type="entry name" value="RING/U-box"/>
    <property type="match status" value="1"/>
</dbReference>
<evidence type="ECO:0000256" key="12">
    <source>
        <dbReference type="ARBA" id="ARBA00023212"/>
    </source>
</evidence>